<dbReference type="EMBL" id="LBNE01000002">
    <property type="protein sequence ID" value="KKO72383.1"/>
    <property type="molecule type" value="Genomic_DNA"/>
</dbReference>
<keyword evidence="4 6" id="KW-0862">Zinc</keyword>
<evidence type="ECO:0000256" key="6">
    <source>
        <dbReference type="RuleBase" id="RU361277"/>
    </source>
</evidence>
<dbReference type="Gene3D" id="3.90.180.10">
    <property type="entry name" value="Medium-chain alcohol dehydrogenases, catalytic domain"/>
    <property type="match status" value="1"/>
</dbReference>
<dbReference type="InterPro" id="IPR013154">
    <property type="entry name" value="ADH-like_N"/>
</dbReference>
<gene>
    <name evidence="8" type="ORF">AAV32_04720</name>
</gene>
<evidence type="ECO:0000313" key="8">
    <source>
        <dbReference type="EMBL" id="KKO72383.1"/>
    </source>
</evidence>
<accession>A0A171KU16</accession>
<sequence>MKAWFWHGARDLRLQETALRPLQRGEVRIEVAYCGICGSDLHEYADGPHSIPVVQPHPLSGRQAPLIIGHEFCGTVLETAADVTTLRPGARVTIEPEYRCGHCTHCLAGDYNLCVSMGFAGLMGDGGMAQQAVVPAYMAHELPNEVPFEQAAVAEPAAVALHAVRRSRLRPGDTCVIFGLGAIGQLLVMMARLQGAGQIIAVDVVPARLALARQLGADLTLDARHDDVLTVALAHTDGAGAPVSFEAAGSQATFDGALQVLCKGGEMVLVGLVPQVRLDSFDLVNRELSITSSVGYRGVYPDLLAWIAEGSLDLSQVVTRIVALEDAVTDGFEAQLQSRDEIKILVRPCG</sequence>
<dbReference type="GO" id="GO:0008270">
    <property type="term" value="F:zinc ion binding"/>
    <property type="evidence" value="ECO:0007669"/>
    <property type="project" value="InterPro"/>
</dbReference>
<protein>
    <submittedName>
        <fullName evidence="8">Butanediol dehydrogenase</fullName>
    </submittedName>
</protein>
<dbReference type="CDD" id="cd08233">
    <property type="entry name" value="butanediol_DH_like"/>
    <property type="match status" value="1"/>
</dbReference>
<dbReference type="Proteomes" id="UP000078084">
    <property type="component" value="Unassembled WGS sequence"/>
</dbReference>
<evidence type="ECO:0000256" key="5">
    <source>
        <dbReference type="ARBA" id="ARBA00023002"/>
    </source>
</evidence>
<dbReference type="PATRIC" id="fig|206506.3.peg.1021"/>
<dbReference type="Pfam" id="PF00107">
    <property type="entry name" value="ADH_zinc_N"/>
    <property type="match status" value="1"/>
</dbReference>
<organism evidence="8 9">
    <name type="scientific">Kerstersia gyiorum</name>
    <dbReference type="NCBI Taxonomy" id="206506"/>
    <lineage>
        <taxon>Bacteria</taxon>
        <taxon>Pseudomonadati</taxon>
        <taxon>Pseudomonadota</taxon>
        <taxon>Betaproteobacteria</taxon>
        <taxon>Burkholderiales</taxon>
        <taxon>Alcaligenaceae</taxon>
        <taxon>Kerstersia</taxon>
    </lineage>
</organism>
<evidence type="ECO:0000313" key="9">
    <source>
        <dbReference type="Proteomes" id="UP000078084"/>
    </source>
</evidence>
<reference evidence="8 9" key="1">
    <citation type="submission" date="2015-04" db="EMBL/GenBank/DDBJ databases">
        <title>Genome sequence of Kerstersia gyiorum CG1.</title>
        <authorList>
            <person name="Greninger A.L."/>
            <person name="Kozyreva V."/>
            <person name="Chaturvedi V."/>
        </authorList>
    </citation>
    <scope>NUCLEOTIDE SEQUENCE [LARGE SCALE GENOMIC DNA]</scope>
    <source>
        <strain evidence="8 9">CG1</strain>
    </source>
</reference>
<dbReference type="SMART" id="SM00829">
    <property type="entry name" value="PKS_ER"/>
    <property type="match status" value="1"/>
</dbReference>
<dbReference type="InterPro" id="IPR011032">
    <property type="entry name" value="GroES-like_sf"/>
</dbReference>
<dbReference type="SUPFAM" id="SSF50129">
    <property type="entry name" value="GroES-like"/>
    <property type="match status" value="1"/>
</dbReference>
<feature type="domain" description="Enoyl reductase (ER)" evidence="7">
    <location>
        <begin position="8"/>
        <end position="346"/>
    </location>
</feature>
<dbReference type="InterPro" id="IPR002328">
    <property type="entry name" value="ADH_Zn_CS"/>
</dbReference>
<dbReference type="GO" id="GO:0016616">
    <property type="term" value="F:oxidoreductase activity, acting on the CH-OH group of donors, NAD or NADP as acceptor"/>
    <property type="evidence" value="ECO:0007669"/>
    <property type="project" value="UniProtKB-ARBA"/>
</dbReference>
<keyword evidence="5" id="KW-0560">Oxidoreductase</keyword>
<comment type="cofactor">
    <cofactor evidence="1 6">
        <name>Zn(2+)</name>
        <dbReference type="ChEBI" id="CHEBI:29105"/>
    </cofactor>
</comment>
<dbReference type="PANTHER" id="PTHR43161">
    <property type="entry name" value="SORBITOL DEHYDROGENASE"/>
    <property type="match status" value="1"/>
</dbReference>
<evidence type="ECO:0000256" key="3">
    <source>
        <dbReference type="ARBA" id="ARBA00022723"/>
    </source>
</evidence>
<dbReference type="InterPro" id="IPR013149">
    <property type="entry name" value="ADH-like_C"/>
</dbReference>
<dbReference type="PANTHER" id="PTHR43161:SF26">
    <property type="entry name" value="GALACTITOL 1-PHOSPHATE 5-DEHYDROGENASE"/>
    <property type="match status" value="1"/>
</dbReference>
<comment type="caution">
    <text evidence="8">The sequence shown here is derived from an EMBL/GenBank/DDBJ whole genome shotgun (WGS) entry which is preliminary data.</text>
</comment>
<dbReference type="InterPro" id="IPR020843">
    <property type="entry name" value="ER"/>
</dbReference>
<evidence type="ECO:0000256" key="2">
    <source>
        <dbReference type="ARBA" id="ARBA00008072"/>
    </source>
</evidence>
<evidence type="ECO:0000259" key="7">
    <source>
        <dbReference type="SMART" id="SM00829"/>
    </source>
</evidence>
<dbReference type="STRING" id="206506.AAV32_04720"/>
<dbReference type="AlphaFoldDB" id="A0A171KU16"/>
<dbReference type="RefSeq" id="WP_068368214.1">
    <property type="nucleotide sequence ID" value="NZ_LBNE01000002.1"/>
</dbReference>
<dbReference type="InterPro" id="IPR036291">
    <property type="entry name" value="NAD(P)-bd_dom_sf"/>
</dbReference>
<dbReference type="PROSITE" id="PS00059">
    <property type="entry name" value="ADH_ZINC"/>
    <property type="match status" value="1"/>
</dbReference>
<dbReference type="SUPFAM" id="SSF51735">
    <property type="entry name" value="NAD(P)-binding Rossmann-fold domains"/>
    <property type="match status" value="1"/>
</dbReference>
<proteinExistence type="inferred from homology"/>
<evidence type="ECO:0000256" key="1">
    <source>
        <dbReference type="ARBA" id="ARBA00001947"/>
    </source>
</evidence>
<name>A0A171KU16_9BURK</name>
<comment type="similarity">
    <text evidence="2 6">Belongs to the zinc-containing alcohol dehydrogenase family.</text>
</comment>
<keyword evidence="9" id="KW-1185">Reference proteome</keyword>
<keyword evidence="3 6" id="KW-0479">Metal-binding</keyword>
<dbReference type="Pfam" id="PF08240">
    <property type="entry name" value="ADH_N"/>
    <property type="match status" value="1"/>
</dbReference>
<evidence type="ECO:0000256" key="4">
    <source>
        <dbReference type="ARBA" id="ARBA00022833"/>
    </source>
</evidence>
<dbReference type="Gene3D" id="3.40.50.720">
    <property type="entry name" value="NAD(P)-binding Rossmann-like Domain"/>
    <property type="match status" value="1"/>
</dbReference>